<evidence type="ECO:0000313" key="1">
    <source>
        <dbReference type="EMBL" id="APG95392.1"/>
    </source>
</evidence>
<organism evidence="1 2">
    <name type="scientific">Sinorhizobium americanum</name>
    <dbReference type="NCBI Taxonomy" id="194963"/>
    <lineage>
        <taxon>Bacteria</taxon>
        <taxon>Pseudomonadati</taxon>
        <taxon>Pseudomonadota</taxon>
        <taxon>Alphaproteobacteria</taxon>
        <taxon>Hyphomicrobiales</taxon>
        <taxon>Rhizobiaceae</taxon>
        <taxon>Sinorhizobium/Ensifer group</taxon>
        <taxon>Sinorhizobium</taxon>
    </lineage>
</organism>
<dbReference type="KEGG" id="same:SAMCFNEI73_pC1688"/>
<gene>
    <name evidence="1" type="ORF">SAMCFNEI73_pC1688</name>
</gene>
<accession>A0A1L3LZ72</accession>
<keyword evidence="1" id="KW-0614">Plasmid</keyword>
<sequence length="39" mass="4217">MQSHDPNDPVSVVNCHTAIVATIRSWGTEELPTVELLVG</sequence>
<reference evidence="1 2" key="1">
    <citation type="submission" date="2015-10" db="EMBL/GenBank/DDBJ databases">
        <title>Genomic differences between typical nodule nitrogen-fixing rhizobial strains and those coming from bean seeds.</title>
        <authorList>
            <person name="Peralta H."/>
            <person name="Aguilar-Vera A."/>
            <person name="Diaz R."/>
            <person name="Mora Y."/>
            <person name="Martinez-Batallar G."/>
            <person name="Salazar E."/>
            <person name="Vargas-Lagunas C."/>
            <person name="Encarnacion S."/>
            <person name="Girard L."/>
            <person name="Mora J."/>
        </authorList>
    </citation>
    <scope>NUCLEOTIDE SEQUENCE [LARGE SCALE GENOMIC DNA]</scope>
    <source>
        <strain evidence="1 2">CFNEI 73</strain>
        <plasmid evidence="1 2">C</plasmid>
    </source>
</reference>
<evidence type="ECO:0000313" key="2">
    <source>
        <dbReference type="Proteomes" id="UP000182306"/>
    </source>
</evidence>
<protein>
    <submittedName>
        <fullName evidence="1">Uncharacterized protein</fullName>
    </submittedName>
</protein>
<name>A0A1L3LZ72_9HYPH</name>
<dbReference type="AlphaFoldDB" id="A0A1L3LZ72"/>
<keyword evidence="2" id="KW-1185">Reference proteome</keyword>
<dbReference type="Proteomes" id="UP000182306">
    <property type="component" value="Plasmid C"/>
</dbReference>
<proteinExistence type="predicted"/>
<dbReference type="EMBL" id="CP013110">
    <property type="protein sequence ID" value="APG95392.1"/>
    <property type="molecule type" value="Genomic_DNA"/>
</dbReference>
<geneLocation type="plasmid" evidence="1 2">
    <name>C</name>
</geneLocation>